<dbReference type="Gene3D" id="3.30.565.10">
    <property type="entry name" value="Histidine kinase-like ATPase, C-terminal domain"/>
    <property type="match status" value="1"/>
</dbReference>
<dbReference type="GO" id="GO:0000155">
    <property type="term" value="F:phosphorelay sensor kinase activity"/>
    <property type="evidence" value="ECO:0007669"/>
    <property type="project" value="InterPro"/>
</dbReference>
<keyword evidence="5 12" id="KW-0418">Kinase</keyword>
<dbReference type="InterPro" id="IPR000014">
    <property type="entry name" value="PAS"/>
</dbReference>
<dbReference type="PANTHER" id="PTHR43065">
    <property type="entry name" value="SENSOR HISTIDINE KINASE"/>
    <property type="match status" value="1"/>
</dbReference>
<dbReference type="SUPFAM" id="SSF52172">
    <property type="entry name" value="CheY-like"/>
    <property type="match status" value="1"/>
</dbReference>
<dbReference type="InterPro" id="IPR004358">
    <property type="entry name" value="Sig_transdc_His_kin-like_C"/>
</dbReference>
<dbReference type="SUPFAM" id="SSF55785">
    <property type="entry name" value="PYP-like sensor domain (PAS domain)"/>
    <property type="match status" value="2"/>
</dbReference>
<keyword evidence="4" id="KW-0808">Transferase</keyword>
<dbReference type="CDD" id="cd00156">
    <property type="entry name" value="REC"/>
    <property type="match status" value="1"/>
</dbReference>
<dbReference type="InterPro" id="IPR011006">
    <property type="entry name" value="CheY-like_superfamily"/>
</dbReference>
<dbReference type="Gene3D" id="3.30.450.40">
    <property type="match status" value="1"/>
</dbReference>
<dbReference type="CDD" id="cd00082">
    <property type="entry name" value="HisKA"/>
    <property type="match status" value="1"/>
</dbReference>
<keyword evidence="8" id="KW-1133">Transmembrane helix</keyword>
<evidence type="ECO:0000259" key="9">
    <source>
        <dbReference type="PROSITE" id="PS50109"/>
    </source>
</evidence>
<feature type="domain" description="PAS" evidence="11">
    <location>
        <begin position="825"/>
        <end position="892"/>
    </location>
</feature>
<dbReference type="InterPro" id="IPR001638">
    <property type="entry name" value="Solute-binding_3/MltF_N"/>
</dbReference>
<keyword evidence="3 6" id="KW-0597">Phosphoprotein</keyword>
<feature type="domain" description="PAS" evidence="11">
    <location>
        <begin position="511"/>
        <end position="546"/>
    </location>
</feature>
<feature type="domain" description="Histidine kinase" evidence="9">
    <location>
        <begin position="958"/>
        <end position="1181"/>
    </location>
</feature>
<dbReference type="Gene3D" id="3.40.190.10">
    <property type="entry name" value="Periplasmic binding protein-like II"/>
    <property type="match status" value="2"/>
</dbReference>
<dbReference type="HOGENOM" id="CLU_000445_114_69_7"/>
<dbReference type="SUPFAM" id="SSF55781">
    <property type="entry name" value="GAF domain-like"/>
    <property type="match status" value="1"/>
</dbReference>
<dbReference type="NCBIfam" id="TIGR00229">
    <property type="entry name" value="sensory_box"/>
    <property type="match status" value="2"/>
</dbReference>
<dbReference type="EMBL" id="CP001661">
    <property type="protein sequence ID" value="ACT17343.1"/>
    <property type="molecule type" value="Genomic_DNA"/>
</dbReference>
<feature type="transmembrane region" description="Helical" evidence="8">
    <location>
        <begin position="302"/>
        <end position="324"/>
    </location>
</feature>
<dbReference type="InterPro" id="IPR035965">
    <property type="entry name" value="PAS-like_dom_sf"/>
</dbReference>
<evidence type="ECO:0000256" key="2">
    <source>
        <dbReference type="ARBA" id="ARBA00012438"/>
    </source>
</evidence>
<organism evidence="12">
    <name type="scientific">Geobacter sp. (strain M21)</name>
    <dbReference type="NCBI Taxonomy" id="443144"/>
    <lineage>
        <taxon>Bacteria</taxon>
        <taxon>Pseudomonadati</taxon>
        <taxon>Thermodesulfobacteriota</taxon>
        <taxon>Desulfuromonadia</taxon>
        <taxon>Geobacterales</taxon>
        <taxon>Geobacteraceae</taxon>
        <taxon>Geobacter</taxon>
    </lineage>
</organism>
<evidence type="ECO:0000256" key="5">
    <source>
        <dbReference type="ARBA" id="ARBA00022777"/>
    </source>
</evidence>
<evidence type="ECO:0000259" key="10">
    <source>
        <dbReference type="PROSITE" id="PS50110"/>
    </source>
</evidence>
<dbReference type="SMART" id="SM00387">
    <property type="entry name" value="HATPase_c"/>
    <property type="match status" value="1"/>
</dbReference>
<dbReference type="Gene3D" id="3.30.450.20">
    <property type="entry name" value="PAS domain"/>
    <property type="match status" value="2"/>
</dbReference>
<keyword evidence="7" id="KW-0175">Coiled coil</keyword>
<dbReference type="SMART" id="SM00388">
    <property type="entry name" value="HisKA"/>
    <property type="match status" value="1"/>
</dbReference>
<dbReference type="Pfam" id="PF02518">
    <property type="entry name" value="HATPase_c"/>
    <property type="match status" value="1"/>
</dbReference>
<evidence type="ECO:0000256" key="1">
    <source>
        <dbReference type="ARBA" id="ARBA00000085"/>
    </source>
</evidence>
<dbReference type="InterPro" id="IPR001789">
    <property type="entry name" value="Sig_transdc_resp-reg_receiver"/>
</dbReference>
<dbReference type="SUPFAM" id="SSF47384">
    <property type="entry name" value="Homodimeric domain of signal transducing histidine kinase"/>
    <property type="match status" value="1"/>
</dbReference>
<dbReference type="SMART" id="SM00448">
    <property type="entry name" value="REC"/>
    <property type="match status" value="1"/>
</dbReference>
<comment type="catalytic activity">
    <reaction evidence="1">
        <text>ATP + protein L-histidine = ADP + protein N-phospho-L-histidine.</text>
        <dbReference type="EC" id="2.7.13.3"/>
    </reaction>
</comment>
<dbReference type="PROSITE" id="PS50112">
    <property type="entry name" value="PAS"/>
    <property type="match status" value="2"/>
</dbReference>
<evidence type="ECO:0000256" key="4">
    <source>
        <dbReference type="ARBA" id="ARBA00022679"/>
    </source>
</evidence>
<dbReference type="SUPFAM" id="SSF53850">
    <property type="entry name" value="Periplasmic binding protein-like II"/>
    <property type="match status" value="1"/>
</dbReference>
<dbReference type="InterPro" id="IPR003594">
    <property type="entry name" value="HATPase_dom"/>
</dbReference>
<dbReference type="eggNOG" id="COG0834">
    <property type="taxonomic scope" value="Bacteria"/>
</dbReference>
<dbReference type="SMART" id="SM00065">
    <property type="entry name" value="GAF"/>
    <property type="match status" value="1"/>
</dbReference>
<dbReference type="SUPFAM" id="SSF55874">
    <property type="entry name" value="ATPase domain of HSP90 chaperone/DNA topoisomerase II/histidine kinase"/>
    <property type="match status" value="1"/>
</dbReference>
<dbReference type="Pfam" id="PF00497">
    <property type="entry name" value="SBP_bac_3"/>
    <property type="match status" value="1"/>
</dbReference>
<dbReference type="SMART" id="SM00062">
    <property type="entry name" value="PBPb"/>
    <property type="match status" value="1"/>
</dbReference>
<dbReference type="InterPro" id="IPR018771">
    <property type="entry name" value="PocR_dom"/>
</dbReference>
<evidence type="ECO:0000256" key="8">
    <source>
        <dbReference type="SAM" id="Phobius"/>
    </source>
</evidence>
<evidence type="ECO:0000256" key="3">
    <source>
        <dbReference type="ARBA" id="ARBA00022553"/>
    </source>
</evidence>
<dbReference type="InterPro" id="IPR036097">
    <property type="entry name" value="HisK_dim/P_sf"/>
</dbReference>
<feature type="modified residue" description="4-aspartylphosphate" evidence="6">
    <location>
        <position position="1253"/>
    </location>
</feature>
<protein>
    <recommendedName>
        <fullName evidence="2">histidine kinase</fullName>
        <ecNumber evidence="2">2.7.13.3</ecNumber>
    </recommendedName>
</protein>
<evidence type="ECO:0000256" key="6">
    <source>
        <dbReference type="PROSITE-ProRule" id="PRU00169"/>
    </source>
</evidence>
<accession>C6E3S8</accession>
<dbReference type="PRINTS" id="PR00344">
    <property type="entry name" value="BCTRLSENSOR"/>
</dbReference>
<gene>
    <name evidence="12" type="ordered locus">GM21_1283</name>
</gene>
<name>C6E3S8_GEOSM</name>
<dbReference type="STRING" id="443144.GM21_1283"/>
<evidence type="ECO:0000313" key="12">
    <source>
        <dbReference type="EMBL" id="ACT17343.1"/>
    </source>
</evidence>
<dbReference type="InterPro" id="IPR013656">
    <property type="entry name" value="PAS_4"/>
</dbReference>
<feature type="domain" description="Response regulatory" evidence="10">
    <location>
        <begin position="1202"/>
        <end position="1318"/>
    </location>
</feature>
<dbReference type="Pfam" id="PF00072">
    <property type="entry name" value="Response_reg"/>
    <property type="match status" value="1"/>
</dbReference>
<dbReference type="Gene3D" id="3.40.50.2300">
    <property type="match status" value="1"/>
</dbReference>
<dbReference type="Pfam" id="PF00512">
    <property type="entry name" value="HisKA"/>
    <property type="match status" value="1"/>
</dbReference>
<keyword evidence="8" id="KW-0472">Membrane</keyword>
<dbReference type="InterPro" id="IPR003018">
    <property type="entry name" value="GAF"/>
</dbReference>
<dbReference type="PROSITE" id="PS50109">
    <property type="entry name" value="HIS_KIN"/>
    <property type="match status" value="1"/>
</dbReference>
<dbReference type="EC" id="2.7.13.3" evidence="2"/>
<proteinExistence type="predicted"/>
<dbReference type="KEGG" id="gem:GM21_1283"/>
<dbReference type="CDD" id="cd00130">
    <property type="entry name" value="PAS"/>
    <property type="match status" value="2"/>
</dbReference>
<keyword evidence="8" id="KW-0812">Transmembrane</keyword>
<dbReference type="Pfam" id="PF13426">
    <property type="entry name" value="PAS_9"/>
    <property type="match status" value="1"/>
</dbReference>
<feature type="coiled-coil region" evidence="7">
    <location>
        <begin position="321"/>
        <end position="349"/>
    </location>
</feature>
<dbReference type="Pfam" id="PF10114">
    <property type="entry name" value="PocR"/>
    <property type="match status" value="1"/>
</dbReference>
<dbReference type="InterPro" id="IPR036890">
    <property type="entry name" value="HATPase_C_sf"/>
</dbReference>
<dbReference type="PROSITE" id="PS50110">
    <property type="entry name" value="RESPONSE_REGULATORY"/>
    <property type="match status" value="1"/>
</dbReference>
<dbReference type="SMART" id="SM00091">
    <property type="entry name" value="PAS"/>
    <property type="match status" value="2"/>
</dbReference>
<dbReference type="Pfam" id="PF08448">
    <property type="entry name" value="PAS_4"/>
    <property type="match status" value="1"/>
</dbReference>
<sequence>MRREWSDACLRRARGRQPGKLKRQPIRGGIGAGAAHGIRSPQVRRLTLLLAAICLLLAASAAFGADSKARIRVGAFNFHPGIFQQEGKVQGIFVDLIDEVARREGWEVEYLYGDWADGISRIRKGEVDLLTAVAWTPERSQFLDYAKTPLLTVWGELYVRRRSQLNNLKEIEGKTVAVMKADFNGASFRNMIDKFGINCRFVEYGNFEQIFDAVSSGKVDAGVVNNTFGTAKQNLYGLSSSGIIFNPFDIYLAAGKGKNGRVLAALDRHLAAWRAAEGSPYHVALKRWSYGNAAAVHVTPRWLFPALIGCVLIWGGATAFIVLLRRQVNRKTQEMARQAEERLRIEETLFFINECGARQREDELLAGICRYLCACLDADYAYVGELSAEKGRIRTRSFQGRNGVIEDLEYDLLGAPCQDVVGKTPRMHPSGVRELYPLQRMLQDLEAEGYAGVPLRDSQGNAIGVLAILSRRPLANLPIIETVLQIAGARVAQELEAMSHLEDLNLKDFTIENINDAVYWVTPEGEISYTNHAASTMLGYSREEFLRMAIAELNPAYRGESWTGYWQELKQKGSLQLETAHRAKDGRMVPVEVTSNYCSYKGTEFNCATVRDITERKRMELALEHRLAVLTEPMVNLARITVEDLFDLEELQAIQDSFAEAHGVASLITDAQGRPVTRPSNFCELCEVIRGTDKGLANCRHSDAALVGMDRSGPCLQPCLSGGLWDGGAGIHVGGYHVGNWLVGPVLDDSCDLGRMTQYADEIGADPVRYSDALSRVRRMSREQFEKVCRSLFQIAGQLSRMAIQNVQQAQHIADRVRAEELLLEYRKVIECSQDQIYVLDRDYRYRMANRSFLEYRGVSLDQVVGRTAAEVLGDEFFASVKPQVDQCLAGKAVSFEIENESAERGVRFEVVTFNPIEDKSGSIRVACVISDQTEKKHLGEQLRQSQKMEAVGHLAGGIAHDFNNILTVIVGYGNLLEMDGSLTLHQKEQVEQIVAASERGSQLTRGLLTFSRRQIMNPSVLDLNALVNQIQKFLLRIIGEDIRLLFNPYPEALNVFADASQLEQILMNLATNARDAMPEGGGLSIELAVQDIDEAYARSQGYGSPGRYACIMVSDTGEGMDQETRERIFEPFFSTKVVGKGTGLGMSIVYGIVKQHKGFINVYSEPGEGTAFKIYLPLIEGEAEKAARPYASDIPKMGSETILLAEDDSGVRRLVETLLEQYGYRVILAVDGSECVRKYLAHRDEISLILMDVIMPGKNGREAFEEIRAIDPKARVLYCSGYTADFMKNRGVFEESVDLIMKPVQPMTLLKKVREVLDRER</sequence>
<dbReference type="PANTHER" id="PTHR43065:SF42">
    <property type="entry name" value="TWO-COMPONENT SENSOR PPRA"/>
    <property type="match status" value="1"/>
</dbReference>
<evidence type="ECO:0000259" key="11">
    <source>
        <dbReference type="PROSITE" id="PS50112"/>
    </source>
</evidence>
<dbReference type="InterPro" id="IPR005467">
    <property type="entry name" value="His_kinase_dom"/>
</dbReference>
<dbReference type="InterPro" id="IPR029016">
    <property type="entry name" value="GAF-like_dom_sf"/>
</dbReference>
<dbReference type="Gene3D" id="1.10.287.130">
    <property type="match status" value="1"/>
</dbReference>
<dbReference type="InterPro" id="IPR003661">
    <property type="entry name" value="HisK_dim/P_dom"/>
</dbReference>
<reference evidence="12" key="1">
    <citation type="submission" date="2009-07" db="EMBL/GenBank/DDBJ databases">
        <title>Complete sequence of Geobacter sp. M21.</title>
        <authorList>
            <consortium name="US DOE Joint Genome Institute"/>
            <person name="Lucas S."/>
            <person name="Copeland A."/>
            <person name="Lapidus A."/>
            <person name="Glavina del Rio T."/>
            <person name="Dalin E."/>
            <person name="Tice H."/>
            <person name="Bruce D."/>
            <person name="Goodwin L."/>
            <person name="Pitluck S."/>
            <person name="Saunders E."/>
            <person name="Brettin T."/>
            <person name="Detter J.C."/>
            <person name="Han C."/>
            <person name="Larimer F."/>
            <person name="Land M."/>
            <person name="Hauser L."/>
            <person name="Kyrpides N."/>
            <person name="Ovchinnikova G."/>
            <person name="Lovley D."/>
        </authorList>
    </citation>
    <scope>NUCLEOTIDE SEQUENCE [LARGE SCALE GENOMIC DNA]</scope>
    <source>
        <strain evidence="12">M21</strain>
    </source>
</reference>
<evidence type="ECO:0000256" key="7">
    <source>
        <dbReference type="SAM" id="Coils"/>
    </source>
</evidence>
<dbReference type="eggNOG" id="COG4191">
    <property type="taxonomic scope" value="Bacteria"/>
</dbReference>